<comment type="caution">
    <text evidence="2">The sequence shown here is derived from an EMBL/GenBank/DDBJ whole genome shotgun (WGS) entry which is preliminary data.</text>
</comment>
<dbReference type="RefSeq" id="WP_213096782.1">
    <property type="nucleotide sequence ID" value="NZ_JAGYPN010000001.1"/>
</dbReference>
<evidence type="ECO:0000313" key="3">
    <source>
        <dbReference type="Proteomes" id="UP000676456"/>
    </source>
</evidence>
<gene>
    <name evidence="2" type="ORF">KHA91_03305</name>
</gene>
<accession>A0A942UHY0</accession>
<feature type="transmembrane region" description="Helical" evidence="1">
    <location>
        <begin position="65"/>
        <end position="87"/>
    </location>
</feature>
<dbReference type="EMBL" id="JAGYPN010000001">
    <property type="protein sequence ID" value="MBS4221785.1"/>
    <property type="molecule type" value="Genomic_DNA"/>
</dbReference>
<dbReference type="Proteomes" id="UP000676456">
    <property type="component" value="Unassembled WGS sequence"/>
</dbReference>
<evidence type="ECO:0000256" key="1">
    <source>
        <dbReference type="SAM" id="Phobius"/>
    </source>
</evidence>
<feature type="transmembrane region" description="Helical" evidence="1">
    <location>
        <begin position="35"/>
        <end position="53"/>
    </location>
</feature>
<organism evidence="2 3">
    <name type="scientific">Lederbergia citrea</name>
    <dbReference type="NCBI Taxonomy" id="2833581"/>
    <lineage>
        <taxon>Bacteria</taxon>
        <taxon>Bacillati</taxon>
        <taxon>Bacillota</taxon>
        <taxon>Bacilli</taxon>
        <taxon>Bacillales</taxon>
        <taxon>Bacillaceae</taxon>
        <taxon>Lederbergia</taxon>
    </lineage>
</organism>
<keyword evidence="1" id="KW-0472">Membrane</keyword>
<keyword evidence="3" id="KW-1185">Reference proteome</keyword>
<feature type="transmembrane region" description="Helical" evidence="1">
    <location>
        <begin position="6"/>
        <end position="23"/>
    </location>
</feature>
<keyword evidence="1" id="KW-0812">Transmembrane</keyword>
<dbReference type="AlphaFoldDB" id="A0A942UHY0"/>
<proteinExistence type="predicted"/>
<evidence type="ECO:0000313" key="2">
    <source>
        <dbReference type="EMBL" id="MBS4221785.1"/>
    </source>
</evidence>
<name>A0A942UHY0_9BACI</name>
<reference evidence="2 3" key="1">
    <citation type="submission" date="2021-05" db="EMBL/GenBank/DDBJ databases">
        <title>Novel Bacillus species.</title>
        <authorList>
            <person name="Liu G."/>
        </authorList>
    </citation>
    <scope>NUCLEOTIDE SEQUENCE [LARGE SCALE GENOMIC DNA]</scope>
    <source>
        <strain evidence="2 3">FJAT-49682</strain>
    </source>
</reference>
<keyword evidence="1" id="KW-1133">Transmembrane helix</keyword>
<protein>
    <submittedName>
        <fullName evidence="2">Uncharacterized protein</fullName>
    </submittedName>
</protein>
<sequence>MLVYSMYVVPIIFIYGIITSMFAENIGFKVKKYKNTLTFLFHIVFGIGFTLPISVLEPTILNGGFFNFITINGLICSITFFAIDYVFRKKFR</sequence>